<reference evidence="7 8" key="1">
    <citation type="journal article" date="2024" name="Commun. Biol.">
        <title>Comparative genomic analysis of thermophilic fungi reveals convergent evolutionary adaptations and gene losses.</title>
        <authorList>
            <person name="Steindorff A.S."/>
            <person name="Aguilar-Pontes M.V."/>
            <person name="Robinson A.J."/>
            <person name="Andreopoulos B."/>
            <person name="LaButti K."/>
            <person name="Kuo A."/>
            <person name="Mondo S."/>
            <person name="Riley R."/>
            <person name="Otillar R."/>
            <person name="Haridas S."/>
            <person name="Lipzen A."/>
            <person name="Grimwood J."/>
            <person name="Schmutz J."/>
            <person name="Clum A."/>
            <person name="Reid I.D."/>
            <person name="Moisan M.C."/>
            <person name="Butler G."/>
            <person name="Nguyen T.T.M."/>
            <person name="Dewar K."/>
            <person name="Conant G."/>
            <person name="Drula E."/>
            <person name="Henrissat B."/>
            <person name="Hansel C."/>
            <person name="Singer S."/>
            <person name="Hutchinson M.I."/>
            <person name="de Vries R.P."/>
            <person name="Natvig D.O."/>
            <person name="Powell A.J."/>
            <person name="Tsang A."/>
            <person name="Grigoriev I.V."/>
        </authorList>
    </citation>
    <scope>NUCLEOTIDE SEQUENCE [LARGE SCALE GENOMIC DNA]</scope>
    <source>
        <strain evidence="7 8">CBS 494.80</strain>
    </source>
</reference>
<sequence>MDSRSVLCHTNTHNPKDESDWPSNLVTWNGPKDPLNSQNWPLRKKMGITVLLGFTTISPSPSKCSSQNLSSFCFAIYNSFVYELLYLLFEAKEIAAGHPFKARSSSSLCWKLDKAHKKGDKNDPEARLPPMMLRAVLFAAPLFWFSGGSGIKKSRVISIFGAGCIGAGFILIFQNAVNYLIDAFTVHAASAQAANTFLRSLAGAGFPLFAPPMFLNLGVNWASFTMNFIAMTLIPIPILVYVFGKRLRDMSRYDPDKES</sequence>
<dbReference type="PANTHER" id="PTHR23502:SF59">
    <property type="entry name" value="MULTIDRUG TRANSPORTER, PUTATIVE (AFU_ORTHOLOGUE AFUA_1G10370)-RELATED"/>
    <property type="match status" value="1"/>
</dbReference>
<evidence type="ECO:0000256" key="2">
    <source>
        <dbReference type="ARBA" id="ARBA00022692"/>
    </source>
</evidence>
<evidence type="ECO:0000313" key="7">
    <source>
        <dbReference type="EMBL" id="KAL2069431.1"/>
    </source>
</evidence>
<dbReference type="InterPro" id="IPR036259">
    <property type="entry name" value="MFS_trans_sf"/>
</dbReference>
<evidence type="ECO:0000256" key="1">
    <source>
        <dbReference type="ARBA" id="ARBA00004141"/>
    </source>
</evidence>
<keyword evidence="3 6" id="KW-1133">Transmembrane helix</keyword>
<evidence type="ECO:0000256" key="4">
    <source>
        <dbReference type="ARBA" id="ARBA00023136"/>
    </source>
</evidence>
<dbReference type="PANTHER" id="PTHR23502">
    <property type="entry name" value="MAJOR FACILITATOR SUPERFAMILY"/>
    <property type="match status" value="1"/>
</dbReference>
<keyword evidence="2 6" id="KW-0812">Transmembrane</keyword>
<feature type="transmembrane region" description="Helical" evidence="6">
    <location>
        <begin position="157"/>
        <end position="181"/>
    </location>
</feature>
<feature type="region of interest" description="Disordered" evidence="5">
    <location>
        <begin position="1"/>
        <end position="23"/>
    </location>
</feature>
<keyword evidence="8" id="KW-1185">Reference proteome</keyword>
<evidence type="ECO:0000256" key="5">
    <source>
        <dbReference type="SAM" id="MobiDB-lite"/>
    </source>
</evidence>
<evidence type="ECO:0000313" key="8">
    <source>
        <dbReference type="Proteomes" id="UP001595075"/>
    </source>
</evidence>
<feature type="transmembrane region" description="Helical" evidence="6">
    <location>
        <begin position="221"/>
        <end position="243"/>
    </location>
</feature>
<keyword evidence="4 6" id="KW-0472">Membrane</keyword>
<accession>A0ABR4CHI6</accession>
<evidence type="ECO:0000256" key="6">
    <source>
        <dbReference type="SAM" id="Phobius"/>
    </source>
</evidence>
<dbReference type="SUPFAM" id="SSF103473">
    <property type="entry name" value="MFS general substrate transporter"/>
    <property type="match status" value="1"/>
</dbReference>
<gene>
    <name evidence="7" type="ORF">VTL71DRAFT_14110</name>
</gene>
<dbReference type="EMBL" id="JAZHXI010000007">
    <property type="protein sequence ID" value="KAL2069431.1"/>
    <property type="molecule type" value="Genomic_DNA"/>
</dbReference>
<protein>
    <submittedName>
        <fullName evidence="7">Uncharacterized protein</fullName>
    </submittedName>
</protein>
<name>A0ABR4CHI6_9HELO</name>
<proteinExistence type="predicted"/>
<dbReference type="Gene3D" id="1.20.1250.20">
    <property type="entry name" value="MFS general substrate transporter like domains"/>
    <property type="match status" value="1"/>
</dbReference>
<evidence type="ECO:0000256" key="3">
    <source>
        <dbReference type="ARBA" id="ARBA00022989"/>
    </source>
</evidence>
<dbReference type="Proteomes" id="UP001595075">
    <property type="component" value="Unassembled WGS sequence"/>
</dbReference>
<organism evidence="7 8">
    <name type="scientific">Oculimacula yallundae</name>
    <dbReference type="NCBI Taxonomy" id="86028"/>
    <lineage>
        <taxon>Eukaryota</taxon>
        <taxon>Fungi</taxon>
        <taxon>Dikarya</taxon>
        <taxon>Ascomycota</taxon>
        <taxon>Pezizomycotina</taxon>
        <taxon>Leotiomycetes</taxon>
        <taxon>Helotiales</taxon>
        <taxon>Ploettnerulaceae</taxon>
        <taxon>Oculimacula</taxon>
    </lineage>
</organism>
<feature type="transmembrane region" description="Helical" evidence="6">
    <location>
        <begin position="131"/>
        <end position="151"/>
    </location>
</feature>
<comment type="caution">
    <text evidence="7">The sequence shown here is derived from an EMBL/GenBank/DDBJ whole genome shotgun (WGS) entry which is preliminary data.</text>
</comment>
<comment type="subcellular location">
    <subcellularLocation>
        <location evidence="1">Membrane</location>
        <topology evidence="1">Multi-pass membrane protein</topology>
    </subcellularLocation>
</comment>